<name>A0A7Z3H047_PSEFL</name>
<proteinExistence type="predicted"/>
<reference evidence="1 2" key="1">
    <citation type="submission" date="2018-03" db="EMBL/GenBank/DDBJ databases">
        <title>Complete genome sequence of Pseudomonas fluorescens sp. G7.</title>
        <authorList>
            <person name="Gao C.-H."/>
            <person name="Li Z."/>
            <person name="Cai P."/>
        </authorList>
    </citation>
    <scope>NUCLEOTIDE SEQUENCE [LARGE SCALE GENOMIC DNA]</scope>
    <source>
        <strain evidence="1 2">G7</strain>
    </source>
</reference>
<gene>
    <name evidence="1" type="ORF">C6Y56_12795</name>
</gene>
<evidence type="ECO:0000313" key="1">
    <source>
        <dbReference type="EMBL" id="QJP95428.1"/>
    </source>
</evidence>
<dbReference type="EMBL" id="CP027561">
    <property type="protein sequence ID" value="QJP95428.1"/>
    <property type="molecule type" value="Genomic_DNA"/>
</dbReference>
<sequence>MPINESTNPYVANSDAIKHCQALFLEADRLSDQAYSVLDEPFSSQTMLKFSLAKKCADEKYRQAWQAWLLARENAQ</sequence>
<protein>
    <submittedName>
        <fullName evidence="1">Uncharacterized protein</fullName>
    </submittedName>
</protein>
<accession>A0A7Z3H047</accession>
<dbReference type="RefSeq" id="WP_169430149.1">
    <property type="nucleotide sequence ID" value="NZ_CP027561.1"/>
</dbReference>
<evidence type="ECO:0000313" key="2">
    <source>
        <dbReference type="Proteomes" id="UP000501669"/>
    </source>
</evidence>
<dbReference type="AlphaFoldDB" id="A0A7Z3H047"/>
<dbReference type="Proteomes" id="UP000501669">
    <property type="component" value="Chromosome"/>
</dbReference>
<organism evidence="1 2">
    <name type="scientific">Pseudomonas fluorescens</name>
    <dbReference type="NCBI Taxonomy" id="294"/>
    <lineage>
        <taxon>Bacteria</taxon>
        <taxon>Pseudomonadati</taxon>
        <taxon>Pseudomonadota</taxon>
        <taxon>Gammaproteobacteria</taxon>
        <taxon>Pseudomonadales</taxon>
        <taxon>Pseudomonadaceae</taxon>
        <taxon>Pseudomonas</taxon>
    </lineage>
</organism>